<evidence type="ECO:0000256" key="8">
    <source>
        <dbReference type="SAM" id="Phobius"/>
    </source>
</evidence>
<dbReference type="PANTHER" id="PTHR42643">
    <property type="entry name" value="IONOTROPIC RECEPTOR 20A-RELATED"/>
    <property type="match status" value="1"/>
</dbReference>
<evidence type="ECO:0000256" key="1">
    <source>
        <dbReference type="ARBA" id="ARBA00004651"/>
    </source>
</evidence>
<evidence type="ECO:0000313" key="11">
    <source>
        <dbReference type="Proteomes" id="UP001164746"/>
    </source>
</evidence>
<keyword evidence="5 8" id="KW-0472">Membrane</keyword>
<gene>
    <name evidence="10" type="ORF">MAR_013590</name>
</gene>
<keyword evidence="3 8" id="KW-0812">Transmembrane</keyword>
<dbReference type="PANTHER" id="PTHR42643:SF24">
    <property type="entry name" value="IONOTROPIC RECEPTOR 60A"/>
    <property type="match status" value="1"/>
</dbReference>
<comment type="subcellular location">
    <subcellularLocation>
        <location evidence="1">Cell membrane</location>
        <topology evidence="1">Multi-pass membrane protein</topology>
    </subcellularLocation>
</comment>
<evidence type="ECO:0000256" key="7">
    <source>
        <dbReference type="ARBA" id="ARBA00023180"/>
    </source>
</evidence>
<sequence length="383" mass="44036">YPPFVIKRQDINGTEVDMTTAPLSEQADRAKVIDYSYPFYYEFSTIVIKKPDVDVGKWRTLVDPFKWQVLVSIIVALIAVTTITFLLEKHNPFYLEPGNALERMQSGGLHTWHDAFWYMYGALLCQGGVHLPASITGRTMVSSWWLFCIVVVGTYSGNLIAFFTVTKETAPFNTLEELVDLKGTYKWGTLGMSVWDLNFMSSKTEPYISIDKGMREFSNSDSTILHLDPTFHMPDTTTIEVYKSQDCRYISIQEEFMPMKYGLGFPKKSPHTTFFSKQLQKITESGLFQIWKRKWWPKANFCAKKYVTEEKAVTLADVQSSFYVCVIGIFVGLVVFFIELCVFRFNVCKGKNRGRLGSSADLHVIDRGHHRQDGLFKENKRTY</sequence>
<dbReference type="EMBL" id="CP111026">
    <property type="protein sequence ID" value="WAR27886.1"/>
    <property type="molecule type" value="Genomic_DNA"/>
</dbReference>
<evidence type="ECO:0000256" key="4">
    <source>
        <dbReference type="ARBA" id="ARBA00022989"/>
    </source>
</evidence>
<evidence type="ECO:0000259" key="9">
    <source>
        <dbReference type="Pfam" id="PF00060"/>
    </source>
</evidence>
<keyword evidence="7" id="KW-0325">Glycoprotein</keyword>
<evidence type="ECO:0000256" key="3">
    <source>
        <dbReference type="ARBA" id="ARBA00022692"/>
    </source>
</evidence>
<keyword evidence="4 8" id="KW-1133">Transmembrane helix</keyword>
<dbReference type="Gene3D" id="1.10.287.70">
    <property type="match status" value="1"/>
</dbReference>
<accession>A0ABY7G4A3</accession>
<dbReference type="InterPro" id="IPR001320">
    <property type="entry name" value="Iontro_rcpt_C"/>
</dbReference>
<feature type="transmembrane region" description="Helical" evidence="8">
    <location>
        <begin position="321"/>
        <end position="345"/>
    </location>
</feature>
<dbReference type="SUPFAM" id="SSF53850">
    <property type="entry name" value="Periplasmic binding protein-like II"/>
    <property type="match status" value="1"/>
</dbReference>
<dbReference type="PRINTS" id="PR00177">
    <property type="entry name" value="NMDARECEPTOR"/>
</dbReference>
<feature type="transmembrane region" description="Helical" evidence="8">
    <location>
        <begin position="115"/>
        <end position="132"/>
    </location>
</feature>
<name>A0ABY7G4A3_MYAAR</name>
<feature type="non-terminal residue" evidence="10">
    <location>
        <position position="1"/>
    </location>
</feature>
<feature type="transmembrane region" description="Helical" evidence="8">
    <location>
        <begin position="144"/>
        <end position="165"/>
    </location>
</feature>
<reference evidence="10" key="1">
    <citation type="submission" date="2022-11" db="EMBL/GenBank/DDBJ databases">
        <title>Centuries of genome instability and evolution in soft-shell clam transmissible cancer (bioRxiv).</title>
        <authorList>
            <person name="Hart S.F.M."/>
            <person name="Yonemitsu M.A."/>
            <person name="Giersch R.M."/>
            <person name="Beal B.F."/>
            <person name="Arriagada G."/>
            <person name="Davis B.W."/>
            <person name="Ostrander E.A."/>
            <person name="Goff S.P."/>
            <person name="Metzger M.J."/>
        </authorList>
    </citation>
    <scope>NUCLEOTIDE SEQUENCE</scope>
    <source>
        <strain evidence="10">MELC-2E11</strain>
        <tissue evidence="10">Siphon/mantle</tissue>
    </source>
</reference>
<keyword evidence="11" id="KW-1185">Reference proteome</keyword>
<proteinExistence type="predicted"/>
<protein>
    <submittedName>
        <fullName evidence="10">GRIA3-like protein</fullName>
    </submittedName>
</protein>
<keyword evidence="6" id="KW-0675">Receptor</keyword>
<dbReference type="Pfam" id="PF00060">
    <property type="entry name" value="Lig_chan"/>
    <property type="match status" value="1"/>
</dbReference>
<dbReference type="Proteomes" id="UP001164746">
    <property type="component" value="Chromosome 15"/>
</dbReference>
<evidence type="ECO:0000256" key="5">
    <source>
        <dbReference type="ARBA" id="ARBA00023136"/>
    </source>
</evidence>
<dbReference type="InterPro" id="IPR052192">
    <property type="entry name" value="Insect_Ionotropic_Sensory_Rcpt"/>
</dbReference>
<evidence type="ECO:0000256" key="6">
    <source>
        <dbReference type="ARBA" id="ARBA00023170"/>
    </source>
</evidence>
<dbReference type="InterPro" id="IPR001508">
    <property type="entry name" value="Iono_Glu_rcpt_met"/>
</dbReference>
<feature type="transmembrane region" description="Helical" evidence="8">
    <location>
        <begin position="67"/>
        <end position="87"/>
    </location>
</feature>
<dbReference type="Gene3D" id="3.40.190.10">
    <property type="entry name" value="Periplasmic binding protein-like II"/>
    <property type="match status" value="2"/>
</dbReference>
<evidence type="ECO:0000313" key="10">
    <source>
        <dbReference type="EMBL" id="WAR27886.1"/>
    </source>
</evidence>
<organism evidence="10 11">
    <name type="scientific">Mya arenaria</name>
    <name type="common">Soft-shell clam</name>
    <dbReference type="NCBI Taxonomy" id="6604"/>
    <lineage>
        <taxon>Eukaryota</taxon>
        <taxon>Metazoa</taxon>
        <taxon>Spiralia</taxon>
        <taxon>Lophotrochozoa</taxon>
        <taxon>Mollusca</taxon>
        <taxon>Bivalvia</taxon>
        <taxon>Autobranchia</taxon>
        <taxon>Heteroconchia</taxon>
        <taxon>Euheterodonta</taxon>
        <taxon>Imparidentia</taxon>
        <taxon>Neoheterodontei</taxon>
        <taxon>Myida</taxon>
        <taxon>Myoidea</taxon>
        <taxon>Myidae</taxon>
        <taxon>Mya</taxon>
    </lineage>
</organism>
<evidence type="ECO:0000256" key="2">
    <source>
        <dbReference type="ARBA" id="ARBA00022475"/>
    </source>
</evidence>
<feature type="domain" description="Ionotropic glutamate receptor C-terminal" evidence="9">
    <location>
        <begin position="67"/>
        <end position="329"/>
    </location>
</feature>
<keyword evidence="2" id="KW-1003">Cell membrane</keyword>